<dbReference type="Gene3D" id="3.30.160.60">
    <property type="entry name" value="Classic Zinc Finger"/>
    <property type="match status" value="10"/>
</dbReference>
<dbReference type="GO" id="GO:0042802">
    <property type="term" value="F:identical protein binding"/>
    <property type="evidence" value="ECO:0007669"/>
    <property type="project" value="UniProtKB-ARBA"/>
</dbReference>
<dbReference type="PANTHER" id="PTHR16515">
    <property type="entry name" value="PR DOMAIN ZINC FINGER PROTEIN"/>
    <property type="match status" value="1"/>
</dbReference>
<feature type="region of interest" description="Disordered" evidence="13">
    <location>
        <begin position="366"/>
        <end position="414"/>
    </location>
</feature>
<keyword evidence="10" id="KW-0804">Transcription</keyword>
<evidence type="ECO:0000313" key="16">
    <source>
        <dbReference type="Proteomes" id="UP000314982"/>
    </source>
</evidence>
<dbReference type="FunFam" id="3.30.160.60:FF:000016">
    <property type="entry name" value="zinc finger protein 37 homolog"/>
    <property type="match status" value="2"/>
</dbReference>
<feature type="domain" description="C2H2-type" evidence="14">
    <location>
        <begin position="519"/>
        <end position="546"/>
    </location>
</feature>
<dbReference type="Ensembl" id="ENSHHUT00000093025.1">
    <property type="protein sequence ID" value="ENSHHUP00000090229.1"/>
    <property type="gene ID" value="ENSHHUG00000052099.1"/>
</dbReference>
<dbReference type="PROSITE" id="PS00028">
    <property type="entry name" value="ZINC_FINGER_C2H2_1"/>
    <property type="match status" value="10"/>
</dbReference>
<feature type="domain" description="C2H2-type" evidence="14">
    <location>
        <begin position="742"/>
        <end position="769"/>
    </location>
</feature>
<feature type="domain" description="C2H2-type" evidence="14">
    <location>
        <begin position="630"/>
        <end position="657"/>
    </location>
</feature>
<feature type="region of interest" description="Disordered" evidence="13">
    <location>
        <begin position="69"/>
        <end position="106"/>
    </location>
</feature>
<dbReference type="GeneTree" id="ENSGT00950000182774"/>
<reference evidence="16" key="1">
    <citation type="submission" date="2018-06" db="EMBL/GenBank/DDBJ databases">
        <title>Genome assembly of Danube salmon.</title>
        <authorList>
            <person name="Macqueen D.J."/>
            <person name="Gundappa M.K."/>
        </authorList>
    </citation>
    <scope>NUCLEOTIDE SEQUENCE [LARGE SCALE GENOMIC DNA]</scope>
</reference>
<dbReference type="FunFam" id="3.30.160.60:FF:002110">
    <property type="entry name" value="Zinc finger protein 1053"/>
    <property type="match status" value="1"/>
</dbReference>
<feature type="region of interest" description="Disordered" evidence="13">
    <location>
        <begin position="484"/>
        <end position="516"/>
    </location>
</feature>
<dbReference type="Pfam" id="PF00096">
    <property type="entry name" value="zf-C2H2"/>
    <property type="match status" value="9"/>
</dbReference>
<feature type="compositionally biased region" description="Basic and acidic residues" evidence="13">
    <location>
        <begin position="91"/>
        <end position="103"/>
    </location>
</feature>
<feature type="compositionally biased region" description="Basic and acidic residues" evidence="13">
    <location>
        <begin position="393"/>
        <end position="414"/>
    </location>
</feature>
<comment type="subcellular location">
    <subcellularLocation>
        <location evidence="2">Nucleus</location>
    </subcellularLocation>
</comment>
<keyword evidence="11" id="KW-0539">Nucleus</keyword>
<dbReference type="FunFam" id="3.30.160.60:FF:000358">
    <property type="entry name" value="zinc finger protein 24"/>
    <property type="match status" value="1"/>
</dbReference>
<proteinExistence type="inferred from homology"/>
<evidence type="ECO:0000313" key="15">
    <source>
        <dbReference type="Ensembl" id="ENSHHUP00000090229.1"/>
    </source>
</evidence>
<feature type="domain" description="C2H2-type" evidence="14">
    <location>
        <begin position="546"/>
        <end position="574"/>
    </location>
</feature>
<dbReference type="InterPro" id="IPR013087">
    <property type="entry name" value="Znf_C2H2_type"/>
</dbReference>
<keyword evidence="16" id="KW-1185">Reference proteome</keyword>
<evidence type="ECO:0000256" key="10">
    <source>
        <dbReference type="ARBA" id="ARBA00023163"/>
    </source>
</evidence>
<dbReference type="InterPro" id="IPR036236">
    <property type="entry name" value="Znf_C2H2_sf"/>
</dbReference>
<keyword evidence="8" id="KW-0805">Transcription regulation</keyword>
<sequence>MSKLQLFRVFLNERLSAAAVEIFGAVEKTVVEYQEENDRLRRLLGRTPEIPLCRIDSLQLSVSEEEVPPEQQHCEQEWSPSLGQEDPETTQIKEEQEEVKTSQEEEQLQGFFDTKDSISTPSCVKSEFDHEDPCQKAILAEYPTLSPLKTSKLQLFWVFLNECLTASTAVEIFGAVEETVAEYQKENDLLRRLLRITPEIKLCRIDSLQLSVSKEEVPPEQQHCEQEWSPSLGQEDPETTQIKEEQEEVKTSQEEEQLQGFFDTKDSISTPSCVKSECDHEDPCQKAILAEYPTLSPLKTSKLQLFWVFINECLTASTAVEIFGAVEETVAEYQEENDLLRRLLRITPEIKLCRIDSLQFSLSVSEEEVPPEQQHCEQEWSPSLGQEDPEPTQIKEEQKEVRTSQKEEHLKGLFDTKDSISTPSCVKSECDQEDPLWSLTLSQTQTVENRESDSKPVDLKPFGTVTHIKGLYMPCDPLDNHNNASIHSSAVSSDPVGLDSSSPLEKHCSKPSTTSRITHSCRDCGETFPLKADLQRHVTLFSKSRSECSSCQKCYNSTCKLKAHVRLCHGGKSCTCPVCGKTFKFKGELSIHMRIHTGEKPFSCGDCGKSFNRKAHLTRHKLTHTGEKPFSCGDCGKSFNRKETLTMHKLTHTREKSFSCADCGKSFNQKGNLTMHKLIHTGEKPFSCGDCGKSFFQKRDLRRHILIHTGEKPFSCGDCGKSFNHKETLTMHKLTHTREKQFTCGDCGKNFIQKSDLRRHILIHTGEKPFSCGDCGKSFIQKRDLRRHILIHTGEKQFSCGDCGKSFIQKRDLRRHILIHTGEKPFSCGD</sequence>
<evidence type="ECO:0000256" key="1">
    <source>
        <dbReference type="ARBA" id="ARBA00003767"/>
    </source>
</evidence>
<dbReference type="GO" id="GO:0003677">
    <property type="term" value="F:DNA binding"/>
    <property type="evidence" value="ECO:0007669"/>
    <property type="project" value="UniProtKB-KW"/>
</dbReference>
<comment type="similarity">
    <text evidence="3">Belongs to the krueppel C2H2-type zinc-finger protein family.</text>
</comment>
<dbReference type="STRING" id="62062.ENSHHUP00000090229"/>
<evidence type="ECO:0000256" key="6">
    <source>
        <dbReference type="ARBA" id="ARBA00022771"/>
    </source>
</evidence>
<feature type="domain" description="C2H2-type" evidence="14">
    <location>
        <begin position="658"/>
        <end position="685"/>
    </location>
</feature>
<feature type="compositionally biased region" description="Basic and acidic residues" evidence="13">
    <location>
        <begin position="241"/>
        <end position="253"/>
    </location>
</feature>
<feature type="domain" description="C2H2-type" evidence="14">
    <location>
        <begin position="602"/>
        <end position="629"/>
    </location>
</feature>
<keyword evidence="5" id="KW-0677">Repeat</keyword>
<feature type="domain" description="C2H2-type" evidence="14">
    <location>
        <begin position="714"/>
        <end position="741"/>
    </location>
</feature>
<comment type="function">
    <text evidence="1">May be involved in transcriptional regulation.</text>
</comment>
<dbReference type="FunFam" id="3.30.160.60:FF:000508">
    <property type="entry name" value="Myeloid zinc finger 1"/>
    <property type="match status" value="2"/>
</dbReference>
<evidence type="ECO:0000256" key="8">
    <source>
        <dbReference type="ARBA" id="ARBA00023015"/>
    </source>
</evidence>
<evidence type="ECO:0000256" key="5">
    <source>
        <dbReference type="ARBA" id="ARBA00022737"/>
    </source>
</evidence>
<dbReference type="FunFam" id="3.30.160.60:FF:000478">
    <property type="entry name" value="Zinc finger protein 133"/>
    <property type="match status" value="1"/>
</dbReference>
<dbReference type="SMART" id="SM00355">
    <property type="entry name" value="ZnF_C2H2"/>
    <property type="match status" value="11"/>
</dbReference>
<evidence type="ECO:0000256" key="9">
    <source>
        <dbReference type="ARBA" id="ARBA00023125"/>
    </source>
</evidence>
<dbReference type="GO" id="GO:0005634">
    <property type="term" value="C:nucleus"/>
    <property type="evidence" value="ECO:0007669"/>
    <property type="project" value="UniProtKB-SubCell"/>
</dbReference>
<dbReference type="SUPFAM" id="SSF57667">
    <property type="entry name" value="beta-beta-alpha zinc fingers"/>
    <property type="match status" value="5"/>
</dbReference>
<keyword evidence="4" id="KW-0479">Metal-binding</keyword>
<evidence type="ECO:0000259" key="14">
    <source>
        <dbReference type="PROSITE" id="PS50157"/>
    </source>
</evidence>
<feature type="region of interest" description="Disordered" evidence="13">
    <location>
        <begin position="219"/>
        <end position="256"/>
    </location>
</feature>
<evidence type="ECO:0000256" key="3">
    <source>
        <dbReference type="ARBA" id="ARBA00006991"/>
    </source>
</evidence>
<evidence type="ECO:0000256" key="2">
    <source>
        <dbReference type="ARBA" id="ARBA00004123"/>
    </source>
</evidence>
<evidence type="ECO:0000256" key="12">
    <source>
        <dbReference type="PROSITE-ProRule" id="PRU00042"/>
    </source>
</evidence>
<feature type="domain" description="C2H2-type" evidence="14">
    <location>
        <begin position="686"/>
        <end position="713"/>
    </location>
</feature>
<reference evidence="15" key="3">
    <citation type="submission" date="2025-09" db="UniProtKB">
        <authorList>
            <consortium name="Ensembl"/>
        </authorList>
    </citation>
    <scope>IDENTIFICATION</scope>
</reference>
<keyword evidence="9" id="KW-0238">DNA-binding</keyword>
<dbReference type="GO" id="GO:0010468">
    <property type="term" value="P:regulation of gene expression"/>
    <property type="evidence" value="ECO:0007669"/>
    <property type="project" value="TreeGrafter"/>
</dbReference>
<feature type="domain" description="C2H2-type" evidence="14">
    <location>
        <begin position="770"/>
        <end position="797"/>
    </location>
</feature>
<protein>
    <recommendedName>
        <fullName evidence="14">C2H2-type domain-containing protein</fullName>
    </recommendedName>
</protein>
<name>A0A4W5RYZ7_9TELE</name>
<dbReference type="PANTHER" id="PTHR16515:SF49">
    <property type="entry name" value="GASTRULA ZINC FINGER PROTEIN XLCGF49.1-LIKE-RELATED"/>
    <property type="match status" value="1"/>
</dbReference>
<evidence type="ECO:0000256" key="11">
    <source>
        <dbReference type="ARBA" id="ARBA00023242"/>
    </source>
</evidence>
<evidence type="ECO:0000256" key="7">
    <source>
        <dbReference type="ARBA" id="ARBA00022833"/>
    </source>
</evidence>
<accession>A0A4W5RYZ7</accession>
<dbReference type="GO" id="GO:0008270">
    <property type="term" value="F:zinc ion binding"/>
    <property type="evidence" value="ECO:0007669"/>
    <property type="project" value="UniProtKB-KW"/>
</dbReference>
<reference evidence="15" key="2">
    <citation type="submission" date="2025-08" db="UniProtKB">
        <authorList>
            <consortium name="Ensembl"/>
        </authorList>
    </citation>
    <scope>IDENTIFICATION</scope>
</reference>
<dbReference type="FunFam" id="3.30.160.60:FF:002343">
    <property type="entry name" value="Zinc finger protein 33A"/>
    <property type="match status" value="2"/>
</dbReference>
<feature type="domain" description="C2H2-type" evidence="14">
    <location>
        <begin position="574"/>
        <end position="601"/>
    </location>
</feature>
<feature type="domain" description="C2H2-type" evidence="14">
    <location>
        <begin position="798"/>
        <end position="825"/>
    </location>
</feature>
<organism evidence="15 16">
    <name type="scientific">Hucho hucho</name>
    <name type="common">huchen</name>
    <dbReference type="NCBI Taxonomy" id="62062"/>
    <lineage>
        <taxon>Eukaryota</taxon>
        <taxon>Metazoa</taxon>
        <taxon>Chordata</taxon>
        <taxon>Craniata</taxon>
        <taxon>Vertebrata</taxon>
        <taxon>Euteleostomi</taxon>
        <taxon>Actinopterygii</taxon>
        <taxon>Neopterygii</taxon>
        <taxon>Teleostei</taxon>
        <taxon>Protacanthopterygii</taxon>
        <taxon>Salmoniformes</taxon>
        <taxon>Salmonidae</taxon>
        <taxon>Salmoninae</taxon>
        <taxon>Hucho</taxon>
    </lineage>
</organism>
<keyword evidence="7" id="KW-0862">Zinc</keyword>
<dbReference type="PROSITE" id="PS50157">
    <property type="entry name" value="ZINC_FINGER_C2H2_2"/>
    <property type="match status" value="11"/>
</dbReference>
<keyword evidence="6 12" id="KW-0863">Zinc-finger</keyword>
<dbReference type="InterPro" id="IPR050331">
    <property type="entry name" value="Zinc_finger"/>
</dbReference>
<dbReference type="Proteomes" id="UP000314982">
    <property type="component" value="Unassembled WGS sequence"/>
</dbReference>
<dbReference type="AlphaFoldDB" id="A0A4W5RYZ7"/>
<evidence type="ECO:0000256" key="4">
    <source>
        <dbReference type="ARBA" id="ARBA00022723"/>
    </source>
</evidence>
<evidence type="ECO:0000256" key="13">
    <source>
        <dbReference type="SAM" id="MobiDB-lite"/>
    </source>
</evidence>